<protein>
    <submittedName>
        <fullName evidence="2">Uncharacterized protein</fullName>
    </submittedName>
</protein>
<name>A0A2J5I1C1_9EURO</name>
<keyword evidence="3" id="KW-1185">Reference proteome</keyword>
<gene>
    <name evidence="2" type="ORF">BDW42DRAFT_60937</name>
</gene>
<sequence length="149" mass="16830">MGGVDGDGSVDLGLFFWVSLVNESFGFYLQVFVSVSEGRIGEASSLFDNFRGRHITSSLNTDENTENPHTILSQKKDPSKNAGRRRWNAVVHSPRRHSPIRHVRDDDLRPPNAVPARRRILQQEQESTASSDGNPYREDSSSWLSHRIL</sequence>
<evidence type="ECO:0000313" key="3">
    <source>
        <dbReference type="Proteomes" id="UP000235023"/>
    </source>
</evidence>
<proteinExistence type="predicted"/>
<feature type="compositionally biased region" description="Basic residues" evidence="1">
    <location>
        <begin position="82"/>
        <end position="101"/>
    </location>
</feature>
<dbReference type="AlphaFoldDB" id="A0A2J5I1C1"/>
<feature type="compositionally biased region" description="Polar residues" evidence="1">
    <location>
        <begin position="57"/>
        <end position="73"/>
    </location>
</feature>
<feature type="region of interest" description="Disordered" evidence="1">
    <location>
        <begin position="57"/>
        <end position="149"/>
    </location>
</feature>
<accession>A0A2J5I1C1</accession>
<organism evidence="2 3">
    <name type="scientific">Aspergillus taichungensis</name>
    <dbReference type="NCBI Taxonomy" id="482145"/>
    <lineage>
        <taxon>Eukaryota</taxon>
        <taxon>Fungi</taxon>
        <taxon>Dikarya</taxon>
        <taxon>Ascomycota</taxon>
        <taxon>Pezizomycotina</taxon>
        <taxon>Eurotiomycetes</taxon>
        <taxon>Eurotiomycetidae</taxon>
        <taxon>Eurotiales</taxon>
        <taxon>Aspergillaceae</taxon>
        <taxon>Aspergillus</taxon>
        <taxon>Aspergillus subgen. Circumdati</taxon>
    </lineage>
</organism>
<evidence type="ECO:0000313" key="2">
    <source>
        <dbReference type="EMBL" id="PLN83627.1"/>
    </source>
</evidence>
<dbReference type="EMBL" id="KZ559517">
    <property type="protein sequence ID" value="PLN83627.1"/>
    <property type="molecule type" value="Genomic_DNA"/>
</dbReference>
<feature type="compositionally biased region" description="Polar residues" evidence="1">
    <location>
        <begin position="122"/>
        <end position="133"/>
    </location>
</feature>
<reference evidence="3" key="1">
    <citation type="submission" date="2017-12" db="EMBL/GenBank/DDBJ databases">
        <authorList>
            <consortium name="DOE Joint Genome Institute"/>
            <person name="Mondo S.J."/>
            <person name="Kjaerbolling I."/>
            <person name="Vesth T.C."/>
            <person name="Frisvad J.C."/>
            <person name="Nybo J.L."/>
            <person name="Theobald S."/>
            <person name="Kuo A."/>
            <person name="Bowyer P."/>
            <person name="Matsuda Y."/>
            <person name="Lyhne E.K."/>
            <person name="Kogle M.E."/>
            <person name="Clum A."/>
            <person name="Lipzen A."/>
            <person name="Salamov A."/>
            <person name="Ngan C.Y."/>
            <person name="Daum C."/>
            <person name="Chiniquy J."/>
            <person name="Barry K."/>
            <person name="LaButti K."/>
            <person name="Haridas S."/>
            <person name="Simmons B.A."/>
            <person name="Magnuson J.K."/>
            <person name="Mortensen U.H."/>
            <person name="Larsen T.O."/>
            <person name="Grigoriev I.V."/>
            <person name="Baker S.E."/>
            <person name="Andersen M.R."/>
            <person name="Nordberg H.P."/>
            <person name="Cantor M.N."/>
            <person name="Hua S.X."/>
        </authorList>
    </citation>
    <scope>NUCLEOTIDE SEQUENCE [LARGE SCALE GENOMIC DNA]</scope>
    <source>
        <strain evidence="3">IBT 19404</strain>
    </source>
</reference>
<dbReference type="Proteomes" id="UP000235023">
    <property type="component" value="Unassembled WGS sequence"/>
</dbReference>
<evidence type="ECO:0000256" key="1">
    <source>
        <dbReference type="SAM" id="MobiDB-lite"/>
    </source>
</evidence>